<proteinExistence type="inferred from homology"/>
<dbReference type="Gene3D" id="1.10.287.370">
    <property type="match status" value="1"/>
</dbReference>
<accession>F8AJZ5</accession>
<dbReference type="NCBIfam" id="TIGR00293">
    <property type="entry name" value="prefoldin subunit alpha"/>
    <property type="match status" value="1"/>
</dbReference>
<dbReference type="CDD" id="cd23160">
    <property type="entry name" value="Prefoldin_alpha_GimC"/>
    <property type="match status" value="1"/>
</dbReference>
<protein>
    <recommendedName>
        <fullName evidence="5 6">Prefoldin subunit alpha</fullName>
    </recommendedName>
    <alternativeName>
        <fullName evidence="5">GimC subunit alpha</fullName>
    </alternativeName>
</protein>
<keyword evidence="5" id="KW-0963">Cytoplasm</keyword>
<evidence type="ECO:0000256" key="4">
    <source>
        <dbReference type="ARBA" id="ARBA00025077"/>
    </source>
</evidence>
<evidence type="ECO:0000256" key="6">
    <source>
        <dbReference type="NCBIfam" id="TIGR00293"/>
    </source>
</evidence>
<dbReference type="GO" id="GO:0016272">
    <property type="term" value="C:prefoldin complex"/>
    <property type="evidence" value="ECO:0007669"/>
    <property type="project" value="UniProtKB-UniRule"/>
</dbReference>
<comment type="function">
    <text evidence="4 5">Molecular chaperone capable of stabilizing a range of proteins. Seems to fulfill an ATP-independent, HSP70-like function in archaeal de novo protein folding.</text>
</comment>
<evidence type="ECO:0000256" key="7">
    <source>
        <dbReference type="SAM" id="Coils"/>
    </source>
</evidence>
<feature type="coiled-coil region" evidence="7">
    <location>
        <begin position="6"/>
        <end position="33"/>
    </location>
</feature>
<evidence type="ECO:0000313" key="8">
    <source>
        <dbReference type="EMBL" id="AEH07351.1"/>
    </source>
</evidence>
<evidence type="ECO:0000256" key="3">
    <source>
        <dbReference type="ARBA" id="ARBA00023186"/>
    </source>
</evidence>
<dbReference type="InterPro" id="IPR004127">
    <property type="entry name" value="Prefoldin_subunit_alpha"/>
</dbReference>
<comment type="similarity">
    <text evidence="1">Belongs to the prefoldin subunit alpha family.</text>
</comment>
<keyword evidence="7" id="KW-0175">Coiled coil</keyword>
<dbReference type="AlphaFoldDB" id="F8AJZ5"/>
<comment type="subunit">
    <text evidence="2 5">Heterohexamer of two alpha and four beta subunits.</text>
</comment>
<dbReference type="InterPro" id="IPR009053">
    <property type="entry name" value="Prefoldin"/>
</dbReference>
<dbReference type="GO" id="GO:0051082">
    <property type="term" value="F:unfolded protein binding"/>
    <property type="evidence" value="ECO:0007669"/>
    <property type="project" value="UniProtKB-UniRule"/>
</dbReference>
<evidence type="ECO:0000256" key="1">
    <source>
        <dbReference type="ARBA" id="ARBA00010048"/>
    </source>
</evidence>
<sequence>MTNEEIQKQFYELELYNQQVKKLQDELGKIEIMKMELMKSIESMNGLKESKEILIPLGGGAFVKAEVIDSENIIVGAGADVFLEKNIDEVVEDFKKSSEELTNAETMIKEQIEKTVKFMEKMQKDLEKKVKLMESQKQQTPTAPAQ</sequence>
<feature type="coiled-coil region" evidence="7">
    <location>
        <begin position="109"/>
        <end position="139"/>
    </location>
</feature>
<comment type="subcellular location">
    <subcellularLocation>
        <location evidence="5">Cytoplasm</location>
    </subcellularLocation>
</comment>
<dbReference type="GO" id="GO:0005737">
    <property type="term" value="C:cytoplasm"/>
    <property type="evidence" value="ECO:0007669"/>
    <property type="project" value="UniProtKB-SubCell"/>
</dbReference>
<dbReference type="Proteomes" id="UP000009296">
    <property type="component" value="Chromosome"/>
</dbReference>
<dbReference type="STRING" id="647113.Metok_1386"/>
<dbReference type="eggNOG" id="arCOG01341">
    <property type="taxonomic scope" value="Archaea"/>
</dbReference>
<dbReference type="OrthoDB" id="10045at2157"/>
<dbReference type="GeneID" id="10773543"/>
<dbReference type="KEGG" id="mok:Metok_1386"/>
<name>F8AJZ5_METOI</name>
<dbReference type="RefSeq" id="WP_013867533.1">
    <property type="nucleotide sequence ID" value="NC_015636.1"/>
</dbReference>
<reference evidence="8" key="1">
    <citation type="submission" date="2011-05" db="EMBL/GenBank/DDBJ databases">
        <title>Complete sequence of chromosome of Methanothermococcus okinawensis IH1.</title>
        <authorList>
            <consortium name="US DOE Joint Genome Institute"/>
            <person name="Lucas S."/>
            <person name="Han J."/>
            <person name="Lapidus A."/>
            <person name="Cheng J.-F."/>
            <person name="Goodwin L."/>
            <person name="Pitluck S."/>
            <person name="Peters L."/>
            <person name="Mikhailova N."/>
            <person name="Held B."/>
            <person name="Han C."/>
            <person name="Tapia R."/>
            <person name="Land M."/>
            <person name="Hauser L."/>
            <person name="Kyrpides N."/>
            <person name="Ivanova N."/>
            <person name="Pagani I."/>
            <person name="Sieprawska-Lupa M."/>
            <person name="Takai K."/>
            <person name="Miyazaki J."/>
            <person name="Whitman W."/>
            <person name="Woyke T."/>
        </authorList>
    </citation>
    <scope>NUCLEOTIDE SEQUENCE</scope>
    <source>
        <strain evidence="8">IH1</strain>
    </source>
</reference>
<keyword evidence="3 5" id="KW-0143">Chaperone</keyword>
<dbReference type="InterPro" id="IPR011599">
    <property type="entry name" value="PFD_alpha_archaea"/>
</dbReference>
<gene>
    <name evidence="5" type="primary">pfdA</name>
    <name evidence="8" type="ordered locus">Metok_1386</name>
</gene>
<organism evidence="8 9">
    <name type="scientific">Methanothermococcus okinawensis (strain DSM 14208 / JCM 11175 / IH1)</name>
    <dbReference type="NCBI Taxonomy" id="647113"/>
    <lineage>
        <taxon>Archaea</taxon>
        <taxon>Methanobacteriati</taxon>
        <taxon>Methanobacteriota</taxon>
        <taxon>Methanomada group</taxon>
        <taxon>Methanococci</taxon>
        <taxon>Methanococcales</taxon>
        <taxon>Methanococcaceae</taxon>
        <taxon>Methanothermococcus</taxon>
    </lineage>
</organism>
<evidence type="ECO:0000256" key="5">
    <source>
        <dbReference type="HAMAP-Rule" id="MF_00308"/>
    </source>
</evidence>
<dbReference type="GO" id="GO:0006457">
    <property type="term" value="P:protein folding"/>
    <property type="evidence" value="ECO:0007669"/>
    <property type="project" value="UniProtKB-UniRule"/>
</dbReference>
<dbReference type="SUPFAM" id="SSF46579">
    <property type="entry name" value="Prefoldin"/>
    <property type="match status" value="1"/>
</dbReference>
<evidence type="ECO:0000256" key="2">
    <source>
        <dbReference type="ARBA" id="ARBA00011716"/>
    </source>
</evidence>
<dbReference type="HAMAP" id="MF_00308">
    <property type="entry name" value="PfdA"/>
    <property type="match status" value="1"/>
</dbReference>
<dbReference type="Pfam" id="PF02996">
    <property type="entry name" value="Prefoldin"/>
    <property type="match status" value="1"/>
</dbReference>
<comment type="similarity">
    <text evidence="5">Belongs to the prefoldin alpha subunit family.</text>
</comment>
<keyword evidence="9" id="KW-1185">Reference proteome</keyword>
<evidence type="ECO:0000313" key="9">
    <source>
        <dbReference type="Proteomes" id="UP000009296"/>
    </source>
</evidence>
<dbReference type="HOGENOM" id="CLU_091867_1_2_2"/>
<dbReference type="EMBL" id="CP002792">
    <property type="protein sequence ID" value="AEH07351.1"/>
    <property type="molecule type" value="Genomic_DNA"/>
</dbReference>